<organism evidence="2 3">
    <name type="scientific">Tardiphaga alba</name>
    <dbReference type="NCBI Taxonomy" id="340268"/>
    <lineage>
        <taxon>Bacteria</taxon>
        <taxon>Pseudomonadati</taxon>
        <taxon>Pseudomonadota</taxon>
        <taxon>Alphaproteobacteria</taxon>
        <taxon>Hyphomicrobiales</taxon>
        <taxon>Nitrobacteraceae</taxon>
        <taxon>Tardiphaga</taxon>
    </lineage>
</organism>
<feature type="signal peptide" evidence="1">
    <location>
        <begin position="1"/>
        <end position="21"/>
    </location>
</feature>
<sequence>MSLRITALPALLLATATSVQAQQPAVQPAPAPPLTIACSGPFAKDSSHAKLQQAFGSQFVAIQKVDGAEGETFEASVLYRSVPEKRLEVTWQDDKKRSGLSSASVKKPSTWTGPEGIRIGMTLDEVAKINGQPFKLNGFEWDYGGYVVDLKGKLASLPGGCSMTLRFSPGMALDAKKHAGLIGEKKLSSSDAKLLAVKPVLVSWSIGYAD</sequence>
<dbReference type="EMBL" id="CP036498">
    <property type="protein sequence ID" value="QUS41213.1"/>
    <property type="molecule type" value="Genomic_DNA"/>
</dbReference>
<evidence type="ECO:0000313" key="3">
    <source>
        <dbReference type="Proteomes" id="UP000682843"/>
    </source>
</evidence>
<keyword evidence="1" id="KW-0732">Signal</keyword>
<keyword evidence="3" id="KW-1185">Reference proteome</keyword>
<accession>A0ABX8ABS2</accession>
<evidence type="ECO:0000256" key="1">
    <source>
        <dbReference type="SAM" id="SignalP"/>
    </source>
</evidence>
<name>A0ABX8ABS2_9BRAD</name>
<dbReference type="RefSeq" id="WP_211909820.1">
    <property type="nucleotide sequence ID" value="NZ_CP036498.1"/>
</dbReference>
<dbReference type="Proteomes" id="UP000682843">
    <property type="component" value="Chromosome"/>
</dbReference>
<protein>
    <submittedName>
        <fullName evidence="2">Uncharacterized protein</fullName>
    </submittedName>
</protein>
<evidence type="ECO:0000313" key="2">
    <source>
        <dbReference type="EMBL" id="QUS41213.1"/>
    </source>
</evidence>
<gene>
    <name evidence="2" type="ORF">RPMA_21975</name>
</gene>
<feature type="chain" id="PRO_5046012809" evidence="1">
    <location>
        <begin position="22"/>
        <end position="210"/>
    </location>
</feature>
<proteinExistence type="predicted"/>
<reference evidence="2 3" key="1">
    <citation type="submission" date="2019-02" db="EMBL/GenBank/DDBJ databases">
        <title>Emended description of the genus Rhodopseudomonas and description of Rhodopseudomonas albus sp. nov., a non-phototrophic, heavy-metal-tolerant bacterium isolated from garden soil.</title>
        <authorList>
            <person name="Bao Z."/>
            <person name="Cao W.W."/>
            <person name="Sato Y."/>
            <person name="Nishizawa T."/>
            <person name="Zhao J."/>
            <person name="Guo Y."/>
            <person name="Ohta H."/>
        </authorList>
    </citation>
    <scope>NUCLEOTIDE SEQUENCE [LARGE SCALE GENOMIC DNA]</scope>
    <source>
        <strain evidence="2 3">SK50-23</strain>
    </source>
</reference>